<name>A0A8J3EBJ0_9PROT</name>
<dbReference type="GO" id="GO:0005737">
    <property type="term" value="C:cytoplasm"/>
    <property type="evidence" value="ECO:0007669"/>
    <property type="project" value="UniProtKB-ARBA"/>
</dbReference>
<dbReference type="InterPro" id="IPR052950">
    <property type="entry name" value="CISD"/>
</dbReference>
<dbReference type="EMBL" id="BMKS01000003">
    <property type="protein sequence ID" value="GGG27285.1"/>
    <property type="molecule type" value="Genomic_DNA"/>
</dbReference>
<keyword evidence="7" id="KW-1185">Reference proteome</keyword>
<reference evidence="6 7" key="1">
    <citation type="journal article" date="2014" name="Int. J. Syst. Evol. Microbiol.">
        <title>Complete genome sequence of Corynebacterium casei LMG S-19264T (=DSM 44701T), isolated from a smear-ripened cheese.</title>
        <authorList>
            <consortium name="US DOE Joint Genome Institute (JGI-PGF)"/>
            <person name="Walter F."/>
            <person name="Albersmeier A."/>
            <person name="Kalinowski J."/>
            <person name="Ruckert C."/>
        </authorList>
    </citation>
    <scope>NUCLEOTIDE SEQUENCE [LARGE SCALE GENOMIC DNA]</scope>
    <source>
        <strain evidence="6 7">CGMCC 1.16330</strain>
    </source>
</reference>
<feature type="domain" description="Iron-binding zinc finger CDGSH type" evidence="5">
    <location>
        <begin position="28"/>
        <end position="66"/>
    </location>
</feature>
<keyword evidence="3" id="KW-0408">Iron</keyword>
<accession>A0A8J3EBJ0</accession>
<evidence type="ECO:0000313" key="6">
    <source>
        <dbReference type="EMBL" id="GGG27285.1"/>
    </source>
</evidence>
<dbReference type="PANTHER" id="PTHR46491">
    <property type="entry name" value="CDGSH IRON SULFUR DOMAIN PROTEIN HOMOLOG"/>
    <property type="match status" value="1"/>
</dbReference>
<proteinExistence type="predicted"/>
<comment type="caution">
    <text evidence="6">The sequence shown here is derived from an EMBL/GenBank/DDBJ whole genome shotgun (WGS) entry which is preliminary data.</text>
</comment>
<dbReference type="AlphaFoldDB" id="A0A8J3EBJ0"/>
<evidence type="ECO:0000256" key="3">
    <source>
        <dbReference type="ARBA" id="ARBA00023004"/>
    </source>
</evidence>
<evidence type="ECO:0000259" key="5">
    <source>
        <dbReference type="SMART" id="SM00704"/>
    </source>
</evidence>
<dbReference type="GO" id="GO:0051537">
    <property type="term" value="F:2 iron, 2 sulfur cluster binding"/>
    <property type="evidence" value="ECO:0007669"/>
    <property type="project" value="UniProtKB-KW"/>
</dbReference>
<dbReference type="InterPro" id="IPR042216">
    <property type="entry name" value="MitoNEET_CISD"/>
</dbReference>
<sequence length="148" mass="15274">MSATGTATAAPPPRNTVRLLAGGPLELRGDLRIKGDPIGAEAWLCRCGQSNNKPHCDGSHRSAACPLPGDCAPREPAAVAAAPAPADGALEIEPRPNGPNRLTGDFAVLNARGEVIERLTQAAFCRCGQSKKAPYCDGTHRGIGFVAP</sequence>
<dbReference type="GO" id="GO:0046872">
    <property type="term" value="F:metal ion binding"/>
    <property type="evidence" value="ECO:0007669"/>
    <property type="project" value="UniProtKB-KW"/>
</dbReference>
<keyword evidence="1" id="KW-0001">2Fe-2S</keyword>
<keyword evidence="2" id="KW-0479">Metal-binding</keyword>
<gene>
    <name evidence="6" type="ORF">GCM10010964_14030</name>
</gene>
<evidence type="ECO:0000256" key="2">
    <source>
        <dbReference type="ARBA" id="ARBA00022723"/>
    </source>
</evidence>
<evidence type="ECO:0000256" key="1">
    <source>
        <dbReference type="ARBA" id="ARBA00022714"/>
    </source>
</evidence>
<dbReference type="Gene3D" id="3.40.5.90">
    <property type="entry name" value="CDGSH iron-sulfur domain, mitoNEET-type"/>
    <property type="match status" value="2"/>
</dbReference>
<dbReference type="RefSeq" id="WP_188899291.1">
    <property type="nucleotide sequence ID" value="NZ_BMKS01000003.1"/>
</dbReference>
<feature type="domain" description="Iron-binding zinc finger CDGSH type" evidence="5">
    <location>
        <begin position="116"/>
        <end position="146"/>
    </location>
</feature>
<organism evidence="6 7">
    <name type="scientific">Caldovatus sediminis</name>
    <dbReference type="NCBI Taxonomy" id="2041189"/>
    <lineage>
        <taxon>Bacteria</taxon>
        <taxon>Pseudomonadati</taxon>
        <taxon>Pseudomonadota</taxon>
        <taxon>Alphaproteobacteria</taxon>
        <taxon>Acetobacterales</taxon>
        <taxon>Roseomonadaceae</taxon>
        <taxon>Caldovatus</taxon>
    </lineage>
</organism>
<protein>
    <recommendedName>
        <fullName evidence="5">Iron-binding zinc finger CDGSH type domain-containing protein</fullName>
    </recommendedName>
</protein>
<keyword evidence="4" id="KW-0411">Iron-sulfur</keyword>
<evidence type="ECO:0000256" key="4">
    <source>
        <dbReference type="ARBA" id="ARBA00023014"/>
    </source>
</evidence>
<dbReference type="InterPro" id="IPR018967">
    <property type="entry name" value="FeS-contain_CDGSH-typ"/>
</dbReference>
<dbReference type="Proteomes" id="UP000597507">
    <property type="component" value="Unassembled WGS sequence"/>
</dbReference>
<dbReference type="PANTHER" id="PTHR46491:SF3">
    <property type="entry name" value="CDGSH IRON-SULFUR DOMAIN-CONTAINING PROTEIN 3, MITOCHONDRIAL"/>
    <property type="match status" value="1"/>
</dbReference>
<evidence type="ECO:0000313" key="7">
    <source>
        <dbReference type="Proteomes" id="UP000597507"/>
    </source>
</evidence>
<dbReference type="Pfam" id="PF09360">
    <property type="entry name" value="zf-CDGSH"/>
    <property type="match status" value="2"/>
</dbReference>
<dbReference type="SMART" id="SM00704">
    <property type="entry name" value="ZnF_CDGSH"/>
    <property type="match status" value="2"/>
</dbReference>